<dbReference type="GO" id="GO:0016020">
    <property type="term" value="C:membrane"/>
    <property type="evidence" value="ECO:0007669"/>
    <property type="project" value="UniProtKB-SubCell"/>
</dbReference>
<accession>A0A438K166</accession>
<proteinExistence type="inferred from homology"/>
<dbReference type="SMART" id="SM00563">
    <property type="entry name" value="PlsC"/>
    <property type="match status" value="1"/>
</dbReference>
<evidence type="ECO:0000313" key="17">
    <source>
        <dbReference type="Proteomes" id="UP000288805"/>
    </source>
</evidence>
<evidence type="ECO:0000259" key="15">
    <source>
        <dbReference type="SMART" id="SM00563"/>
    </source>
</evidence>
<feature type="domain" description="Phospholipid/glycerol acyltransferase" evidence="15">
    <location>
        <begin position="298"/>
        <end position="431"/>
    </location>
</feature>
<evidence type="ECO:0000256" key="14">
    <source>
        <dbReference type="SAM" id="Phobius"/>
    </source>
</evidence>
<evidence type="ECO:0000313" key="16">
    <source>
        <dbReference type="EMBL" id="RVX14923.1"/>
    </source>
</evidence>
<comment type="similarity">
    <text evidence="3">Belongs to the 1-acyl-sn-glycerol-3-phosphate acyltransferase family.</text>
</comment>
<dbReference type="GO" id="GO:0008374">
    <property type="term" value="F:O-acyltransferase activity"/>
    <property type="evidence" value="ECO:0007669"/>
    <property type="project" value="InterPro"/>
</dbReference>
<evidence type="ECO:0000256" key="6">
    <source>
        <dbReference type="ARBA" id="ARBA00022692"/>
    </source>
</evidence>
<dbReference type="GO" id="GO:0008654">
    <property type="term" value="P:phospholipid biosynthetic process"/>
    <property type="evidence" value="ECO:0007669"/>
    <property type="project" value="UniProtKB-KW"/>
</dbReference>
<evidence type="ECO:0000256" key="9">
    <source>
        <dbReference type="ARBA" id="ARBA00023136"/>
    </source>
</evidence>
<evidence type="ECO:0000256" key="2">
    <source>
        <dbReference type="ARBA" id="ARBA00005189"/>
    </source>
</evidence>
<keyword evidence="12 16" id="KW-0012">Acyltransferase</keyword>
<name>A0A438K166_VITVI</name>
<keyword evidence="6 14" id="KW-0812">Transmembrane</keyword>
<dbReference type="CDD" id="cd07991">
    <property type="entry name" value="LPLAT_LPCAT1-like"/>
    <property type="match status" value="1"/>
</dbReference>
<dbReference type="PANTHER" id="PTHR23063">
    <property type="entry name" value="PHOSPHOLIPID ACYLTRANSFERASE"/>
    <property type="match status" value="1"/>
</dbReference>
<comment type="caution">
    <text evidence="16">The sequence shown here is derived from an EMBL/GenBank/DDBJ whole genome shotgun (WGS) entry which is preliminary data.</text>
</comment>
<reference evidence="16 17" key="1">
    <citation type="journal article" date="2018" name="PLoS Genet.">
        <title>Population sequencing reveals clonal diversity and ancestral inbreeding in the grapevine cultivar Chardonnay.</title>
        <authorList>
            <person name="Roach M.J."/>
            <person name="Johnson D.L."/>
            <person name="Bohlmann J."/>
            <person name="van Vuuren H.J."/>
            <person name="Jones S.J."/>
            <person name="Pretorius I.S."/>
            <person name="Schmidt S.A."/>
            <person name="Borneman A.R."/>
        </authorList>
    </citation>
    <scope>NUCLEOTIDE SEQUENCE [LARGE SCALE GENOMIC DNA]</scope>
    <source>
        <strain evidence="17">cv. Chardonnay</strain>
        <tissue evidence="16">Leaf</tissue>
    </source>
</reference>
<organism evidence="16 17">
    <name type="scientific">Vitis vinifera</name>
    <name type="common">Grape</name>
    <dbReference type="NCBI Taxonomy" id="29760"/>
    <lineage>
        <taxon>Eukaryota</taxon>
        <taxon>Viridiplantae</taxon>
        <taxon>Streptophyta</taxon>
        <taxon>Embryophyta</taxon>
        <taxon>Tracheophyta</taxon>
        <taxon>Spermatophyta</taxon>
        <taxon>Magnoliopsida</taxon>
        <taxon>eudicotyledons</taxon>
        <taxon>Gunneridae</taxon>
        <taxon>Pentapetalae</taxon>
        <taxon>rosids</taxon>
        <taxon>Vitales</taxon>
        <taxon>Vitaceae</taxon>
        <taxon>Viteae</taxon>
        <taxon>Vitis</taxon>
    </lineage>
</organism>
<evidence type="ECO:0000256" key="12">
    <source>
        <dbReference type="ARBA" id="ARBA00023315"/>
    </source>
</evidence>
<keyword evidence="11" id="KW-1208">Phospholipid metabolism</keyword>
<dbReference type="InterPro" id="IPR045252">
    <property type="entry name" value="LPCAT1-like"/>
</dbReference>
<evidence type="ECO:0000256" key="4">
    <source>
        <dbReference type="ARBA" id="ARBA00022516"/>
    </source>
</evidence>
<keyword evidence="8" id="KW-0443">Lipid metabolism</keyword>
<dbReference type="Pfam" id="PF01553">
    <property type="entry name" value="Acyltransferase"/>
    <property type="match status" value="1"/>
</dbReference>
<sequence length="526" mass="59000">MAHSCQLDNRNTHVSCRLVESSEVASLAGPTTVSPILVTVLTVDLPTPETHPGISYFNDSRPPVSATICDSWDDGDDATFPRSKTTITWIPFSNLLPQISVVPNFNQCRSNFLFTLISAERARVSPMESELKDLDPRSNSQDVSSKDDRPLLKSDSTVVSQDNLQELEKKFAAYVRSDAYGPMGCGELPLKEKLLLAFALVTLVPIRLLVAFTILVVYYLICRVCTLFSAPNREGEDEQEDYAHMGGWRRAVIVQCGRFLSRALLFTLGFYWINVTYRDPLTTEDEGKDEDEEPERPGAIISNHVSYLDILYHMSSSFPSFVAKRSVAKLPLIGLIRKQWMDKVVFDLLIFVFDSKCLGCVYVQRESKSSDFKGVAGVVTERVCEAHQNKFAPMMMLFPEGTTTNGGFLLPFKTGAFLAKAPVLPVILRYPYQRFSPAWDSISGVRHVIFLFCQFVNHIEVTRLPVYIPSQQEKDDPKLYANNVRKLMASEGNLIMSDIGLAEKRIYHAALNGNNSLPSVLHQKDD</sequence>
<dbReference type="Proteomes" id="UP000288805">
    <property type="component" value="Unassembled WGS sequence"/>
</dbReference>
<dbReference type="SUPFAM" id="SSF69593">
    <property type="entry name" value="Glycerol-3-phosphate (1)-acyltransferase"/>
    <property type="match status" value="1"/>
</dbReference>
<keyword evidence="5 16" id="KW-0808">Transferase</keyword>
<evidence type="ECO:0000256" key="11">
    <source>
        <dbReference type="ARBA" id="ARBA00023264"/>
    </source>
</evidence>
<keyword evidence="9 14" id="KW-0472">Membrane</keyword>
<keyword evidence="10" id="KW-0594">Phospholipid biosynthesis</keyword>
<comment type="pathway">
    <text evidence="2">Lipid metabolism.</text>
</comment>
<gene>
    <name evidence="16" type="primary">LPEAT1_0</name>
    <name evidence="16" type="ORF">CK203_007870</name>
</gene>
<dbReference type="InterPro" id="IPR002123">
    <property type="entry name" value="Plipid/glycerol_acylTrfase"/>
</dbReference>
<evidence type="ECO:0000256" key="3">
    <source>
        <dbReference type="ARBA" id="ARBA00008655"/>
    </source>
</evidence>
<comment type="subcellular location">
    <subcellularLocation>
        <location evidence="1">Membrane</location>
    </subcellularLocation>
</comment>
<evidence type="ECO:0000256" key="10">
    <source>
        <dbReference type="ARBA" id="ARBA00023209"/>
    </source>
</evidence>
<keyword evidence="7 14" id="KW-1133">Transmembrane helix</keyword>
<feature type="transmembrane region" description="Helical" evidence="14">
    <location>
        <begin position="194"/>
        <end position="221"/>
    </location>
</feature>
<evidence type="ECO:0000256" key="1">
    <source>
        <dbReference type="ARBA" id="ARBA00004370"/>
    </source>
</evidence>
<evidence type="ECO:0000256" key="7">
    <source>
        <dbReference type="ARBA" id="ARBA00022989"/>
    </source>
</evidence>
<dbReference type="PANTHER" id="PTHR23063:SF54">
    <property type="entry name" value="LYSOPHOSPHOLIPID ACYLTRANSFERASE LPEAT1"/>
    <property type="match status" value="1"/>
</dbReference>
<protein>
    <submittedName>
        <fullName evidence="16">Lysophospholipid acyltransferase LPEAT1</fullName>
    </submittedName>
</protein>
<keyword evidence="4" id="KW-0444">Lipid biosynthesis</keyword>
<evidence type="ECO:0000256" key="5">
    <source>
        <dbReference type="ARBA" id="ARBA00022679"/>
    </source>
</evidence>
<evidence type="ECO:0000256" key="13">
    <source>
        <dbReference type="SAM" id="MobiDB-lite"/>
    </source>
</evidence>
<dbReference type="AlphaFoldDB" id="A0A438K166"/>
<feature type="region of interest" description="Disordered" evidence="13">
    <location>
        <begin position="128"/>
        <end position="157"/>
    </location>
</feature>
<evidence type="ECO:0000256" key="8">
    <source>
        <dbReference type="ARBA" id="ARBA00023098"/>
    </source>
</evidence>
<dbReference type="EMBL" id="QGNW01000019">
    <property type="protein sequence ID" value="RVX14923.1"/>
    <property type="molecule type" value="Genomic_DNA"/>
</dbReference>